<gene>
    <name evidence="2" type="primary">LOC107762737</name>
</gene>
<evidence type="ECO:0000313" key="1">
    <source>
        <dbReference type="Proteomes" id="UP000790787"/>
    </source>
</evidence>
<accession>A0AC58SHW5</accession>
<keyword evidence="1" id="KW-1185">Reference proteome</keyword>
<name>A0AC58SHW5_TOBAC</name>
<dbReference type="RefSeq" id="XP_075084560.1">
    <property type="nucleotide sequence ID" value="XM_075228459.1"/>
</dbReference>
<reference evidence="2" key="2">
    <citation type="submission" date="2025-08" db="UniProtKB">
        <authorList>
            <consortium name="RefSeq"/>
        </authorList>
    </citation>
    <scope>IDENTIFICATION</scope>
    <source>
        <tissue evidence="2">Leaf</tissue>
    </source>
</reference>
<organism evidence="1 2">
    <name type="scientific">Nicotiana tabacum</name>
    <name type="common">Common tobacco</name>
    <dbReference type="NCBI Taxonomy" id="4097"/>
    <lineage>
        <taxon>Eukaryota</taxon>
        <taxon>Viridiplantae</taxon>
        <taxon>Streptophyta</taxon>
        <taxon>Embryophyta</taxon>
        <taxon>Tracheophyta</taxon>
        <taxon>Spermatophyta</taxon>
        <taxon>Magnoliopsida</taxon>
        <taxon>eudicotyledons</taxon>
        <taxon>Gunneridae</taxon>
        <taxon>Pentapetalae</taxon>
        <taxon>asterids</taxon>
        <taxon>lamiids</taxon>
        <taxon>Solanales</taxon>
        <taxon>Solanaceae</taxon>
        <taxon>Nicotianoideae</taxon>
        <taxon>Nicotianeae</taxon>
        <taxon>Nicotiana</taxon>
    </lineage>
</organism>
<proteinExistence type="predicted"/>
<dbReference type="Proteomes" id="UP000790787">
    <property type="component" value="Chromosome 13"/>
</dbReference>
<evidence type="ECO:0000313" key="2">
    <source>
        <dbReference type="RefSeq" id="XP_075084560.1"/>
    </source>
</evidence>
<protein>
    <submittedName>
        <fullName evidence="2">Uncharacterized protein LOC107762737 isoform X1</fullName>
    </submittedName>
</protein>
<sequence>MGRKSSLPKGKDKVIDGKASSAGKRKRDGYDEDKTGGRKRKGVLQFVDDAAYEVDDDDDDDFDFDFSDDSDFFDEDFLEEFGSNVEIKNEPVRTPQPPVIKEEELDGEELEKMLRERYRPGSSFVAYAEDSDEKKRLFEQDTLVPSLKDPTIWKVKCTVGRERHSTFCLMQKYIDLLALGTKLQIISAFSLDHVKGYIYIEADKQSDVYEACKGLCSIYSSRVAPVPKNEVSHLIAVRSKSSGISEGMWARVKSGIYKGDLAQVVAVNDSRKKVTVKLIPRIDLQAIADKFGGGVAAKKGVIAAPRLISSTELEDFRPLIQYRKDRDTNLMLEILDGKMLKDGYLYKKVGTDSLSYWGVMPTEAELLKFEPSKSDGPQDVEWLTQLYGDRKKKRIINDFKVGQKGGEKGEGSSSSSMENNFEVDDLVFFGRNDFGIIIGKEKDDSFKIMKDGSERPVVVSIQLRELKRASFDRKLFTVKDQLTNTISVGDMVRVLDGPLKDRQGIVKQIYKGVVFLYDQSEQDNSGYLCVKGQMCEKITGSDGVSNEKGSEPGPSGFADFSSSPKSPLSPEKSWRAKDDNCSFKHDDKDGMFSVGQSLRIRVGPLKGYLCRVVAIRRSDVTVKLDSRQKILTVKSEHLAEVHGKSSITSLGVDGDSAKPFDLLGTQDGSQDWMVQGATETEGNTENAGASSSAERSSWPAFPAVAGSGQDDGWTKPDGWAKGTSTAGATSAVSDGWGKKVESHQESTEKVMDDPWGSVQKQEKNDDSGRTSWSKQDAGSSWGKQSDADPETDWKKQDGGANKTDRKTSWSQQDAGSDGGSSWGAQAGVSSWGKQSDANAETGWKKQDGVSNKTDSKTSWSQQGAGSSWKKSDGEGGSSWTKQSDATAETDWKKKNDGSGWKKPDSNASWSQQDAGFSSKKSEGEGGSWSKQSDAKAENDWKKQDGGSSSWGGGTDLEGSWGKPRQFDGGRGSGGRRGRGGWRGGRDQSGRGRSFNQGQSSSWTTEGEGNNNSSNVEFKGNQSSWNSSQELGWGKVNDDTSIAGNRSSDFQSGGGWNASKPSNEGWSSGWNKNSASKEVGGSSGNQSDWDKRSGESGSKQSAGWDNKITQKEAAGNSSAWNSKAAVDNEDTSIAGNQSSDFQSGGGWNASKPSNEGWSSGWNKNSVSKEVGGPSGNQSDWDKKSGESGSKQSAGWDNKITHKESAGNSSAWNSKSAVEQDANGKNQNDPWSGKRTSDGGSSTGWGQSNLWKSGKDDAVGNQDSWSSKSNWNSGSGFGNNDQQSDSYGDRGRGGSWRGGRDGSDRGGYGGRGGSDRGGFGGRGGFRGRGDRGGFRGRGSDGGGFRGRGHGRRDESGDWQNRTDSQEDKAYGWSKESGSDAEGFKSNKGSWSQGNNDRGSWKTADSRGNVNDGGWKKGFDSEKNGSGSGTSATSWNTPGNSWKTSTATTGGTSSGWGQQTTVSEKEDQNGLGTSWNQGTASGNASTAWTANKSKETSDGPSDAWGKTTSSWGKGNSSGSQGGGQQPTVSEKEDQNGMGISWNQGTASGNASTAWTANKSKETSDGPTDAWGKATNSWGKGNSSGSQGGGKQTTVSGKEDQNGMGTSWNQGAASGNATTAWTANKSNTEDVNKSKETSDGPSDAWGKATNSWGKGNSSGSQGGW</sequence>
<reference evidence="1" key="1">
    <citation type="journal article" date="2014" name="Nat. Commun.">
        <title>The tobacco genome sequence and its comparison with those of tomato and potato.</title>
        <authorList>
            <person name="Sierro N."/>
            <person name="Battey J.N."/>
            <person name="Ouadi S."/>
            <person name="Bakaher N."/>
            <person name="Bovet L."/>
            <person name="Willig A."/>
            <person name="Goepfert S."/>
            <person name="Peitsch M.C."/>
            <person name="Ivanov N.V."/>
        </authorList>
    </citation>
    <scope>NUCLEOTIDE SEQUENCE [LARGE SCALE GENOMIC DNA]</scope>
</reference>